<proteinExistence type="predicted"/>
<dbReference type="Proteomes" id="UP001590951">
    <property type="component" value="Unassembled WGS sequence"/>
</dbReference>
<evidence type="ECO:0000313" key="2">
    <source>
        <dbReference type="EMBL" id="KAL2056234.1"/>
    </source>
</evidence>
<name>A0ABR4BEF6_9LECA</name>
<organism evidence="2 3">
    <name type="scientific">Lepraria finkii</name>
    <dbReference type="NCBI Taxonomy" id="1340010"/>
    <lineage>
        <taxon>Eukaryota</taxon>
        <taxon>Fungi</taxon>
        <taxon>Dikarya</taxon>
        <taxon>Ascomycota</taxon>
        <taxon>Pezizomycotina</taxon>
        <taxon>Lecanoromycetes</taxon>
        <taxon>OSLEUM clade</taxon>
        <taxon>Lecanoromycetidae</taxon>
        <taxon>Lecanorales</taxon>
        <taxon>Lecanorineae</taxon>
        <taxon>Stereocaulaceae</taxon>
        <taxon>Lepraria</taxon>
    </lineage>
</organism>
<accession>A0ABR4BEF6</accession>
<feature type="region of interest" description="Disordered" evidence="1">
    <location>
        <begin position="1"/>
        <end position="56"/>
    </location>
</feature>
<gene>
    <name evidence="2" type="ORF">ABVK25_003257</name>
</gene>
<sequence>MARTKPASRFPRKPAPASWPNNINVGNNRSPRFIAPKATRQHRRRDPAPAVAKAKQRREKFFADRKVARNQMHANKKAVRLKSLGLTDVHLLPIRHLSKTQTYFPTEDGIDWENFQAELVCPQPPLPKMGPTGLSQAPLRRPRLQRTKRILHLAQNAPPHRAHLSL</sequence>
<comment type="caution">
    <text evidence="2">The sequence shown here is derived from an EMBL/GenBank/DDBJ whole genome shotgun (WGS) entry which is preliminary data.</text>
</comment>
<keyword evidence="3" id="KW-1185">Reference proteome</keyword>
<dbReference type="EMBL" id="JBHFEH010000008">
    <property type="protein sequence ID" value="KAL2056234.1"/>
    <property type="molecule type" value="Genomic_DNA"/>
</dbReference>
<evidence type="ECO:0000256" key="1">
    <source>
        <dbReference type="SAM" id="MobiDB-lite"/>
    </source>
</evidence>
<evidence type="ECO:0000313" key="3">
    <source>
        <dbReference type="Proteomes" id="UP001590951"/>
    </source>
</evidence>
<reference evidence="2 3" key="1">
    <citation type="submission" date="2024-09" db="EMBL/GenBank/DDBJ databases">
        <title>Rethinking Asexuality: The Enigmatic Case of Functional Sexual Genes in Lepraria (Stereocaulaceae).</title>
        <authorList>
            <person name="Doellman M."/>
            <person name="Sun Y."/>
            <person name="Barcenas-Pena A."/>
            <person name="Lumbsch H.T."/>
            <person name="Grewe F."/>
        </authorList>
    </citation>
    <scope>NUCLEOTIDE SEQUENCE [LARGE SCALE GENOMIC DNA]</scope>
    <source>
        <strain evidence="2 3">Grewe 0041</strain>
    </source>
</reference>
<feature type="compositionally biased region" description="Polar residues" evidence="1">
    <location>
        <begin position="19"/>
        <end position="30"/>
    </location>
</feature>
<protein>
    <submittedName>
        <fullName evidence="2">Uncharacterized protein</fullName>
    </submittedName>
</protein>